<dbReference type="GO" id="GO:0006281">
    <property type="term" value="P:DNA repair"/>
    <property type="evidence" value="ECO:0007669"/>
    <property type="project" value="InterPro"/>
</dbReference>
<dbReference type="InterPro" id="IPR004026">
    <property type="entry name" value="Ada_DNA_repair_Zn-bd"/>
</dbReference>
<keyword evidence="6" id="KW-0804">Transcription</keyword>
<dbReference type="InterPro" id="IPR016220">
    <property type="entry name" value="Me-P-triester_DNA_alkyl-Trfase"/>
</dbReference>
<dbReference type="PANTHER" id="PTHR43280">
    <property type="entry name" value="ARAC-FAMILY TRANSCRIPTIONAL REGULATOR"/>
    <property type="match status" value="1"/>
</dbReference>
<evidence type="ECO:0000313" key="8">
    <source>
        <dbReference type="EMBL" id="MDA5110665.1"/>
    </source>
</evidence>
<dbReference type="InterPro" id="IPR009057">
    <property type="entry name" value="Homeodomain-like_sf"/>
</dbReference>
<reference evidence="8" key="1">
    <citation type="submission" date="2022-12" db="EMBL/GenBank/DDBJ databases">
        <title>Draft genome sequence of the thermophilic strain Brevibacillus thermoruber HT42, isolated from Los Humeros, Puebla, Mexico, with biotechnological potential.</title>
        <authorList>
            <person name="Lara Sanchez J."/>
            <person name="Solis Palacios R."/>
            <person name="Bustos Baena A.S."/>
            <person name="Ruz Baez A.E."/>
            <person name="Espinosa Luna G."/>
            <person name="Oliart Ros R.M."/>
        </authorList>
    </citation>
    <scope>NUCLEOTIDE SEQUENCE</scope>
    <source>
        <strain evidence="8">HT42</strain>
    </source>
</reference>
<comment type="cofactor">
    <cofactor evidence="1">
        <name>Zn(2+)</name>
        <dbReference type="ChEBI" id="CHEBI:29105"/>
    </cofactor>
</comment>
<feature type="domain" description="HTH araC/xylS-type" evidence="7">
    <location>
        <begin position="81"/>
        <end position="179"/>
    </location>
</feature>
<evidence type="ECO:0000256" key="4">
    <source>
        <dbReference type="ARBA" id="ARBA00023125"/>
    </source>
</evidence>
<dbReference type="Gene3D" id="3.40.10.10">
    <property type="entry name" value="DNA Methylphosphotriester Repair Domain"/>
    <property type="match status" value="1"/>
</dbReference>
<keyword evidence="5" id="KW-0010">Activator</keyword>
<organism evidence="8 9">
    <name type="scientific">Brevibacillus thermoruber</name>
    <dbReference type="NCBI Taxonomy" id="33942"/>
    <lineage>
        <taxon>Bacteria</taxon>
        <taxon>Bacillati</taxon>
        <taxon>Bacillota</taxon>
        <taxon>Bacilli</taxon>
        <taxon>Bacillales</taxon>
        <taxon>Paenibacillaceae</taxon>
        <taxon>Brevibacillus</taxon>
    </lineage>
</organism>
<dbReference type="EMBL" id="JAPYYP010000038">
    <property type="protein sequence ID" value="MDA5110665.1"/>
    <property type="molecule type" value="Genomic_DNA"/>
</dbReference>
<dbReference type="InterPro" id="IPR020449">
    <property type="entry name" value="Tscrpt_reg_AraC-type_HTH"/>
</dbReference>
<accession>A0A9X3TUS3</accession>
<evidence type="ECO:0000256" key="1">
    <source>
        <dbReference type="ARBA" id="ARBA00001947"/>
    </source>
</evidence>
<dbReference type="SUPFAM" id="SSF57884">
    <property type="entry name" value="Ada DNA repair protein, N-terminal domain (N-Ada 10)"/>
    <property type="match status" value="1"/>
</dbReference>
<comment type="caution">
    <text evidence="8">The sequence shown here is derived from an EMBL/GenBank/DDBJ whole genome shotgun (WGS) entry which is preliminary data.</text>
</comment>
<evidence type="ECO:0000313" key="9">
    <source>
        <dbReference type="Proteomes" id="UP001151071"/>
    </source>
</evidence>
<evidence type="ECO:0000259" key="7">
    <source>
        <dbReference type="PROSITE" id="PS01124"/>
    </source>
</evidence>
<proteinExistence type="predicted"/>
<dbReference type="GO" id="GO:0008168">
    <property type="term" value="F:methyltransferase activity"/>
    <property type="evidence" value="ECO:0007669"/>
    <property type="project" value="UniProtKB-KW"/>
</dbReference>
<keyword evidence="2" id="KW-0808">Transferase</keyword>
<dbReference type="Pfam" id="PF02805">
    <property type="entry name" value="Ada_Zn_binding"/>
    <property type="match status" value="1"/>
</dbReference>
<sequence>MNDEHWRAIVECDPASDGRFFYGVLTTGIFCKPSCKSRTPKREHVRIFASADEALRAGLRPCKRCQPHKADWRSPDEELALRVKQLIADCFPEPLTLGEIASRLHVSPYYLQRCFTRLMNCSPAQYLVHTRIEAAKRLLAETRLSIAEVAMQVGFRTGAYFAHVFHKQTKQTPTQYRTCAERNEQEWP</sequence>
<dbReference type="InterPro" id="IPR035451">
    <property type="entry name" value="Ada-like_dom_sf"/>
</dbReference>
<name>A0A9X3TUS3_9BACL</name>
<dbReference type="PROSITE" id="PS01124">
    <property type="entry name" value="HTH_ARAC_FAMILY_2"/>
    <property type="match status" value="1"/>
</dbReference>
<evidence type="ECO:0000256" key="6">
    <source>
        <dbReference type="ARBA" id="ARBA00023163"/>
    </source>
</evidence>
<dbReference type="GO" id="GO:0032259">
    <property type="term" value="P:methylation"/>
    <property type="evidence" value="ECO:0007669"/>
    <property type="project" value="UniProtKB-KW"/>
</dbReference>
<dbReference type="InterPro" id="IPR018060">
    <property type="entry name" value="HTH_AraC"/>
</dbReference>
<dbReference type="GO" id="GO:0008270">
    <property type="term" value="F:zinc ion binding"/>
    <property type="evidence" value="ECO:0007669"/>
    <property type="project" value="InterPro"/>
</dbReference>
<dbReference type="PANTHER" id="PTHR43280:SF2">
    <property type="entry name" value="HTH-TYPE TRANSCRIPTIONAL REGULATOR EXSA"/>
    <property type="match status" value="1"/>
</dbReference>
<keyword evidence="4" id="KW-0238">DNA-binding</keyword>
<evidence type="ECO:0000256" key="2">
    <source>
        <dbReference type="ARBA" id="ARBA00022603"/>
    </source>
</evidence>
<evidence type="ECO:0000256" key="5">
    <source>
        <dbReference type="ARBA" id="ARBA00023159"/>
    </source>
</evidence>
<dbReference type="PRINTS" id="PR00032">
    <property type="entry name" value="HTHARAC"/>
</dbReference>
<dbReference type="RefSeq" id="WP_035300374.1">
    <property type="nucleotide sequence ID" value="NZ_JAPYYP010000038.1"/>
</dbReference>
<keyword evidence="3" id="KW-0805">Transcription regulation</keyword>
<dbReference type="Gene3D" id="1.10.10.60">
    <property type="entry name" value="Homeodomain-like"/>
    <property type="match status" value="2"/>
</dbReference>
<dbReference type="GO" id="GO:0043565">
    <property type="term" value="F:sequence-specific DNA binding"/>
    <property type="evidence" value="ECO:0007669"/>
    <property type="project" value="InterPro"/>
</dbReference>
<dbReference type="PIRSF" id="PIRSF000408">
    <property type="entry name" value="Alkyltransferas_AdaA"/>
    <property type="match status" value="1"/>
</dbReference>
<keyword evidence="9" id="KW-1185">Reference proteome</keyword>
<dbReference type="Proteomes" id="UP001151071">
    <property type="component" value="Unassembled WGS sequence"/>
</dbReference>
<dbReference type="SMART" id="SM00342">
    <property type="entry name" value="HTH_ARAC"/>
    <property type="match status" value="1"/>
</dbReference>
<protein>
    <submittedName>
        <fullName evidence="8">Helix-turn-helix domain-containing protein</fullName>
    </submittedName>
</protein>
<keyword evidence="2" id="KW-0489">Methyltransferase</keyword>
<evidence type="ECO:0000256" key="3">
    <source>
        <dbReference type="ARBA" id="ARBA00023015"/>
    </source>
</evidence>
<dbReference type="Pfam" id="PF12833">
    <property type="entry name" value="HTH_18"/>
    <property type="match status" value="1"/>
</dbReference>
<gene>
    <name evidence="8" type="ORF">O3V59_20195</name>
</gene>
<dbReference type="SUPFAM" id="SSF46689">
    <property type="entry name" value="Homeodomain-like"/>
    <property type="match status" value="2"/>
</dbReference>
<dbReference type="AlphaFoldDB" id="A0A9X3TUS3"/>
<dbReference type="GO" id="GO:0003700">
    <property type="term" value="F:DNA-binding transcription factor activity"/>
    <property type="evidence" value="ECO:0007669"/>
    <property type="project" value="InterPro"/>
</dbReference>